<dbReference type="EMBL" id="BAAASZ010000020">
    <property type="protein sequence ID" value="GAA2441223.1"/>
    <property type="molecule type" value="Genomic_DNA"/>
</dbReference>
<dbReference type="SUPFAM" id="SSF48264">
    <property type="entry name" value="Cytochrome P450"/>
    <property type="match status" value="1"/>
</dbReference>
<comment type="caution">
    <text evidence="3">The sequence shown here is derived from an EMBL/GenBank/DDBJ whole genome shotgun (WGS) entry which is preliminary data.</text>
</comment>
<evidence type="ECO:0000256" key="1">
    <source>
        <dbReference type="ARBA" id="ARBA00010617"/>
    </source>
</evidence>
<evidence type="ECO:0000313" key="4">
    <source>
        <dbReference type="Proteomes" id="UP001501638"/>
    </source>
</evidence>
<dbReference type="Gene3D" id="1.10.630.10">
    <property type="entry name" value="Cytochrome P450"/>
    <property type="match status" value="1"/>
</dbReference>
<dbReference type="PRINTS" id="PR00359">
    <property type="entry name" value="BP450"/>
</dbReference>
<dbReference type="InterPro" id="IPR036396">
    <property type="entry name" value="Cyt_P450_sf"/>
</dbReference>
<accession>A0ABP5X3L6</accession>
<dbReference type="Proteomes" id="UP001501638">
    <property type="component" value="Unassembled WGS sequence"/>
</dbReference>
<gene>
    <name evidence="3" type="ORF">GCM10010405_25780</name>
</gene>
<dbReference type="PANTHER" id="PTHR46696">
    <property type="entry name" value="P450, PUTATIVE (EUROFUNG)-RELATED"/>
    <property type="match status" value="1"/>
</dbReference>
<reference evidence="4" key="1">
    <citation type="journal article" date="2019" name="Int. J. Syst. Evol. Microbiol.">
        <title>The Global Catalogue of Microorganisms (GCM) 10K type strain sequencing project: providing services to taxonomists for standard genome sequencing and annotation.</title>
        <authorList>
            <consortium name="The Broad Institute Genomics Platform"/>
            <consortium name="The Broad Institute Genome Sequencing Center for Infectious Disease"/>
            <person name="Wu L."/>
            <person name="Ma J."/>
        </authorList>
    </citation>
    <scope>NUCLEOTIDE SEQUENCE [LARGE SCALE GENOMIC DNA]</scope>
    <source>
        <strain evidence="4">JCM 6305</strain>
    </source>
</reference>
<keyword evidence="4" id="KW-1185">Reference proteome</keyword>
<evidence type="ECO:0000256" key="2">
    <source>
        <dbReference type="SAM" id="MobiDB-lite"/>
    </source>
</evidence>
<dbReference type="PANTHER" id="PTHR46696:SF1">
    <property type="entry name" value="CYTOCHROME P450 YJIB-RELATED"/>
    <property type="match status" value="1"/>
</dbReference>
<organism evidence="3 4">
    <name type="scientific">Streptomyces macrosporus</name>
    <dbReference type="NCBI Taxonomy" id="44032"/>
    <lineage>
        <taxon>Bacteria</taxon>
        <taxon>Bacillati</taxon>
        <taxon>Actinomycetota</taxon>
        <taxon>Actinomycetes</taxon>
        <taxon>Kitasatosporales</taxon>
        <taxon>Streptomycetaceae</taxon>
        <taxon>Streptomyces</taxon>
    </lineage>
</organism>
<proteinExistence type="inferred from homology"/>
<protein>
    <submittedName>
        <fullName evidence="3">Cytochrome P450</fullName>
    </submittedName>
</protein>
<dbReference type="RefSeq" id="WP_344322415.1">
    <property type="nucleotide sequence ID" value="NZ_BAAASZ010000020.1"/>
</dbReference>
<evidence type="ECO:0000313" key="3">
    <source>
        <dbReference type="EMBL" id="GAA2441223.1"/>
    </source>
</evidence>
<name>A0ABP5X3L6_9ACTN</name>
<comment type="similarity">
    <text evidence="1">Belongs to the cytochrome P450 family.</text>
</comment>
<sequence length="437" mass="46803">MTAPPHRLPPAGSPGRSGRRRPTPLYAPGLDGDGLSALYERLRAEHGPVAPVALAPGVHAWLVLGYREVLLSARNERDFSHDPRCWNLLREGLVPADSPLLAFVGWRPAVTFVDGRRHRRMRAAVADALTRFDRYELGRVVRAAADRLVDSFAGRREVDLVAHYAHKLPERVLARLLGADERTGWQVAEAAAGTAAANADSLNAVRRLERLLLALIEEKRARPGPDIVSRLLAHPAALSDEEVLHNLVVTVVAGNQTTRNWIATTLRVLLTDPAVRSSLDGGHLTVDDVLDLVLWRFPPTQNLPARYATRDLCLGGQDVRAGDMLVLGLAAANADPGTLPRCGRPVVGNRAHVAFGAGPHACPVREQARLIARTAVEVLRNRLPGLELSVAEGGLAWASSPWTRGLAALPVRLAARCPAAAPAVPGGTAAPPAPEPA</sequence>
<feature type="compositionally biased region" description="Pro residues" evidence="2">
    <location>
        <begin position="1"/>
        <end position="12"/>
    </location>
</feature>
<dbReference type="InterPro" id="IPR002397">
    <property type="entry name" value="Cyt_P450_B"/>
</dbReference>
<feature type="region of interest" description="Disordered" evidence="2">
    <location>
        <begin position="1"/>
        <end position="25"/>
    </location>
</feature>